<dbReference type="AlphaFoldDB" id="A0A444VRA1"/>
<protein>
    <submittedName>
        <fullName evidence="2">Uncharacterized protein</fullName>
    </submittedName>
</protein>
<gene>
    <name evidence="2" type="ORF">DN53_03735</name>
    <name evidence="1" type="ORF">F8C76_07700</name>
</gene>
<reference evidence="2 3" key="1">
    <citation type="submission" date="2014-04" db="EMBL/GenBank/DDBJ databases">
        <title>Whole genome of Muricauda olearia.</title>
        <authorList>
            <person name="Zhang X.-H."/>
            <person name="Tang K."/>
        </authorList>
    </citation>
    <scope>NUCLEOTIDE SEQUENCE [LARGE SCALE GENOMIC DNA]</scope>
    <source>
        <strain evidence="2 3">Th120</strain>
    </source>
</reference>
<sequence>MTTFFSLLLILLAINALLLIFSVNGGLDDLRKPIRKISEVSVRKLFPSESTESEYKKAV</sequence>
<reference evidence="1 4" key="2">
    <citation type="submission" date="2019-10" db="EMBL/GenBank/DDBJ databases">
        <title>Muricauda olearia CL-SS4 JCM15563 genome.</title>
        <authorList>
            <person name="Liu L."/>
        </authorList>
    </citation>
    <scope>NUCLEOTIDE SEQUENCE [LARGE SCALE GENOMIC DNA]</scope>
    <source>
        <strain evidence="1 4">CL-SS4</strain>
    </source>
</reference>
<accession>A0A444VRA1</accession>
<evidence type="ECO:0000313" key="1">
    <source>
        <dbReference type="EMBL" id="KAB7531367.1"/>
    </source>
</evidence>
<evidence type="ECO:0000313" key="4">
    <source>
        <dbReference type="Proteomes" id="UP000429785"/>
    </source>
</evidence>
<dbReference type="OrthoDB" id="1454571at2"/>
<dbReference type="Proteomes" id="UP000429785">
    <property type="component" value="Unassembled WGS sequence"/>
</dbReference>
<proteinExistence type="predicted"/>
<dbReference type="RefSeq" id="WP_129653023.1">
    <property type="nucleotide sequence ID" value="NZ_ML142907.1"/>
</dbReference>
<keyword evidence="3" id="KW-1185">Reference proteome</keyword>
<name>A0A444VRA1_9FLAO</name>
<comment type="caution">
    <text evidence="2">The sequence shown here is derived from an EMBL/GenBank/DDBJ whole genome shotgun (WGS) entry which is preliminary data.</text>
</comment>
<evidence type="ECO:0000313" key="2">
    <source>
        <dbReference type="EMBL" id="RYC53343.1"/>
    </source>
</evidence>
<dbReference type="EMBL" id="WELG01000001">
    <property type="protein sequence ID" value="KAB7531367.1"/>
    <property type="molecule type" value="Genomic_DNA"/>
</dbReference>
<dbReference type="Proteomes" id="UP000290261">
    <property type="component" value="Unassembled WGS sequence"/>
</dbReference>
<dbReference type="EMBL" id="JJMP01000001">
    <property type="protein sequence ID" value="RYC53343.1"/>
    <property type="molecule type" value="Genomic_DNA"/>
</dbReference>
<evidence type="ECO:0000313" key="3">
    <source>
        <dbReference type="Proteomes" id="UP000290261"/>
    </source>
</evidence>
<organism evidence="2 3">
    <name type="scientific">Flagellimonas olearia</name>
    <dbReference type="NCBI Taxonomy" id="552546"/>
    <lineage>
        <taxon>Bacteria</taxon>
        <taxon>Pseudomonadati</taxon>
        <taxon>Bacteroidota</taxon>
        <taxon>Flavobacteriia</taxon>
        <taxon>Flavobacteriales</taxon>
        <taxon>Flavobacteriaceae</taxon>
        <taxon>Flagellimonas</taxon>
    </lineage>
</organism>